<feature type="region of interest" description="Disordered" evidence="1">
    <location>
        <begin position="67"/>
        <end position="91"/>
    </location>
</feature>
<evidence type="ECO:0000256" key="1">
    <source>
        <dbReference type="SAM" id="MobiDB-lite"/>
    </source>
</evidence>
<feature type="compositionally biased region" description="Basic and acidic residues" evidence="1">
    <location>
        <begin position="82"/>
        <end position="91"/>
    </location>
</feature>
<dbReference type="InterPro" id="IPR025323">
    <property type="entry name" value="DUF4229"/>
</dbReference>
<keyword evidence="2" id="KW-0812">Transmembrane</keyword>
<dbReference type="EMBL" id="BAABAE010000003">
    <property type="protein sequence ID" value="GAA3736118.1"/>
    <property type="molecule type" value="Genomic_DNA"/>
</dbReference>
<comment type="caution">
    <text evidence="3">The sequence shown here is derived from an EMBL/GenBank/DDBJ whole genome shotgun (WGS) entry which is preliminary data.</text>
</comment>
<organism evidence="3 4">
    <name type="scientific">Leifsonella bigeumensis</name>
    <dbReference type="NCBI Taxonomy" id="433643"/>
    <lineage>
        <taxon>Bacteria</taxon>
        <taxon>Bacillati</taxon>
        <taxon>Actinomycetota</taxon>
        <taxon>Actinomycetes</taxon>
        <taxon>Micrococcales</taxon>
        <taxon>Microbacteriaceae</taxon>
        <taxon>Leifsonella</taxon>
    </lineage>
</organism>
<reference evidence="4" key="1">
    <citation type="journal article" date="2019" name="Int. J. Syst. Evol. Microbiol.">
        <title>The Global Catalogue of Microorganisms (GCM) 10K type strain sequencing project: providing services to taxonomists for standard genome sequencing and annotation.</title>
        <authorList>
            <consortium name="The Broad Institute Genomics Platform"/>
            <consortium name="The Broad Institute Genome Sequencing Center for Infectious Disease"/>
            <person name="Wu L."/>
            <person name="Ma J."/>
        </authorList>
    </citation>
    <scope>NUCLEOTIDE SEQUENCE [LARGE SCALE GENOMIC DNA]</scope>
    <source>
        <strain evidence="4">JCM 16949</strain>
    </source>
</reference>
<evidence type="ECO:0000313" key="3">
    <source>
        <dbReference type="EMBL" id="GAA3736118.1"/>
    </source>
</evidence>
<dbReference type="RefSeq" id="WP_344754391.1">
    <property type="nucleotide sequence ID" value="NZ_BAABAE010000003.1"/>
</dbReference>
<evidence type="ECO:0000256" key="2">
    <source>
        <dbReference type="SAM" id="Phobius"/>
    </source>
</evidence>
<keyword evidence="2" id="KW-0472">Membrane</keyword>
<evidence type="ECO:0000313" key="4">
    <source>
        <dbReference type="Proteomes" id="UP001501004"/>
    </source>
</evidence>
<accession>A0ABP7FC33</accession>
<proteinExistence type="predicted"/>
<dbReference type="Pfam" id="PF14012">
    <property type="entry name" value="DUF4229"/>
    <property type="match status" value="1"/>
</dbReference>
<gene>
    <name evidence="3" type="ORF">GCM10022239_10060</name>
</gene>
<feature type="transmembrane region" description="Helical" evidence="2">
    <location>
        <begin position="7"/>
        <end position="26"/>
    </location>
</feature>
<sequence>MSPARRILLYSIIRVILFAVPFAILMVVNVPWWASALISVVIAGCLSYLFLTKQRNEVAETVYGWRHNGTSRDDDNDLENEALDRREEQSH</sequence>
<dbReference type="Proteomes" id="UP001501004">
    <property type="component" value="Unassembled WGS sequence"/>
</dbReference>
<keyword evidence="2" id="KW-1133">Transmembrane helix</keyword>
<protein>
    <recommendedName>
        <fullName evidence="5">DUF4229 domain-containing protein</fullName>
    </recommendedName>
</protein>
<name>A0ABP7FC33_9MICO</name>
<evidence type="ECO:0008006" key="5">
    <source>
        <dbReference type="Google" id="ProtNLM"/>
    </source>
</evidence>
<keyword evidence="4" id="KW-1185">Reference proteome</keyword>
<feature type="transmembrane region" description="Helical" evidence="2">
    <location>
        <begin position="32"/>
        <end position="51"/>
    </location>
</feature>